<dbReference type="Gene3D" id="3.40.50.10810">
    <property type="entry name" value="Tandem AAA-ATPase domain"/>
    <property type="match status" value="1"/>
</dbReference>
<dbReference type="Pfam" id="PF00176">
    <property type="entry name" value="SNF2-rel_dom"/>
    <property type="match status" value="1"/>
</dbReference>
<reference evidence="2 3" key="1">
    <citation type="submission" date="2017-11" db="EMBL/GenBank/DDBJ databases">
        <title>Genome sequencing of Prevotella intermedia KCOM 2837.</title>
        <authorList>
            <person name="Kook J.-K."/>
            <person name="Park S.-N."/>
            <person name="Lim Y.K."/>
        </authorList>
    </citation>
    <scope>NUCLEOTIDE SEQUENCE [LARGE SCALE GENOMIC DNA]</scope>
    <source>
        <strain evidence="2 3">KCOM 2837</strain>
    </source>
</reference>
<dbReference type="InterPro" id="IPR000330">
    <property type="entry name" value="SNF2_N"/>
</dbReference>
<protein>
    <recommendedName>
        <fullName evidence="1">SNF2 N-terminal domain-containing protein</fullName>
    </recommendedName>
</protein>
<feature type="domain" description="SNF2 N-terminal" evidence="1">
    <location>
        <begin position="99"/>
        <end position="258"/>
    </location>
</feature>
<dbReference type="EMBL" id="CP024723">
    <property type="protein sequence ID" value="ATV26376.1"/>
    <property type="molecule type" value="Genomic_DNA"/>
</dbReference>
<evidence type="ECO:0000313" key="2">
    <source>
        <dbReference type="EMBL" id="ATV26376.1"/>
    </source>
</evidence>
<dbReference type="SUPFAM" id="SSF52540">
    <property type="entry name" value="P-loop containing nucleoside triphosphate hydrolases"/>
    <property type="match status" value="2"/>
</dbReference>
<sequence>MSLYQYQQQAKEHLQQWKVGALFMEAGTGKTRVSCELVNSVPELDLVVWFAPLRTIKSPAGVASVIDEVNKWSDFKCNTLFVGVESIGSSDRKYLDVLQQIKEARKPFVIVDESIKIKNMTAKRTRRLLEISKYAEYKLILNGTPLSKNLLDLWAQMEFLSPAILQMDLTKFKNTFCKYTEVTKTLNNRFQYKREIITGYENIDYLYSLIRHYIYECDLKLQVRQIYNTLKYKVDKSSLETYNNIKEIFLNDEMLMYKNNNIFLEMTQKMQHSYCCSEDKIKTLRHLFKDIDESKTIIFCNFIMSQEFCRREFPKALVLSYHQSAFGLNLQDYRNTIYFDKNWDYAVREQSNHRTYRVGQTADCRYWDLDGNIGLDNLFNKCLEKKMNMVEYFKSLSLKTLKEKL</sequence>
<dbReference type="Gene3D" id="3.40.50.300">
    <property type="entry name" value="P-loop containing nucleotide triphosphate hydrolases"/>
    <property type="match status" value="1"/>
</dbReference>
<proteinExistence type="predicted"/>
<dbReference type="InterPro" id="IPR027417">
    <property type="entry name" value="P-loop_NTPase"/>
</dbReference>
<name>A0A2D3L741_PREIN</name>
<dbReference type="RefSeq" id="WP_100019343.1">
    <property type="nucleotide sequence ID" value="NZ_CP024723.1"/>
</dbReference>
<dbReference type="InterPro" id="IPR038718">
    <property type="entry name" value="SNF2-like_sf"/>
</dbReference>
<organism evidence="2 3">
    <name type="scientific">Prevotella intermedia</name>
    <dbReference type="NCBI Taxonomy" id="28131"/>
    <lineage>
        <taxon>Bacteria</taxon>
        <taxon>Pseudomonadati</taxon>
        <taxon>Bacteroidota</taxon>
        <taxon>Bacteroidia</taxon>
        <taxon>Bacteroidales</taxon>
        <taxon>Prevotellaceae</taxon>
        <taxon>Prevotella</taxon>
    </lineage>
</organism>
<accession>A0A2D3L741</accession>
<evidence type="ECO:0000313" key="3">
    <source>
        <dbReference type="Proteomes" id="UP000229630"/>
    </source>
</evidence>
<dbReference type="Proteomes" id="UP000229630">
    <property type="component" value="Chromosome 1"/>
</dbReference>
<dbReference type="AlphaFoldDB" id="A0A2D3L741"/>
<gene>
    <name evidence="2" type="ORF">CTM62_06365</name>
</gene>
<dbReference type="PANTHER" id="PTHR10799">
    <property type="entry name" value="SNF2/RAD54 HELICASE FAMILY"/>
    <property type="match status" value="1"/>
</dbReference>
<evidence type="ECO:0000259" key="1">
    <source>
        <dbReference type="Pfam" id="PF00176"/>
    </source>
</evidence>
<dbReference type="GO" id="GO:0005524">
    <property type="term" value="F:ATP binding"/>
    <property type="evidence" value="ECO:0007669"/>
    <property type="project" value="InterPro"/>
</dbReference>